<comment type="caution">
    <text evidence="3">The sequence shown here is derived from an EMBL/GenBank/DDBJ whole genome shotgun (WGS) entry which is preliminary data.</text>
</comment>
<gene>
    <name evidence="3" type="ORF">DY000_02047504</name>
</gene>
<feature type="region of interest" description="Disordered" evidence="1">
    <location>
        <begin position="285"/>
        <end position="310"/>
    </location>
</feature>
<evidence type="ECO:0000313" key="4">
    <source>
        <dbReference type="Proteomes" id="UP000266723"/>
    </source>
</evidence>
<dbReference type="Proteomes" id="UP000266723">
    <property type="component" value="Unassembled WGS sequence"/>
</dbReference>
<feature type="domain" description="Arabidopsis retrotransposon Orf1 C-terminal" evidence="2">
    <location>
        <begin position="2"/>
        <end position="367"/>
    </location>
</feature>
<dbReference type="Pfam" id="PF03078">
    <property type="entry name" value="ATHILA"/>
    <property type="match status" value="3"/>
</dbReference>
<feature type="compositionally biased region" description="Acidic residues" evidence="1">
    <location>
        <begin position="614"/>
        <end position="632"/>
    </location>
</feature>
<organism evidence="3 4">
    <name type="scientific">Brassica cretica</name>
    <name type="common">Mustard</name>
    <dbReference type="NCBI Taxonomy" id="69181"/>
    <lineage>
        <taxon>Eukaryota</taxon>
        <taxon>Viridiplantae</taxon>
        <taxon>Streptophyta</taxon>
        <taxon>Embryophyta</taxon>
        <taxon>Tracheophyta</taxon>
        <taxon>Spermatophyta</taxon>
        <taxon>Magnoliopsida</taxon>
        <taxon>eudicotyledons</taxon>
        <taxon>Gunneridae</taxon>
        <taxon>Pentapetalae</taxon>
        <taxon>rosids</taxon>
        <taxon>malvids</taxon>
        <taxon>Brassicales</taxon>
        <taxon>Brassicaceae</taxon>
        <taxon>Brassiceae</taxon>
        <taxon>Brassica</taxon>
    </lineage>
</organism>
<feature type="compositionally biased region" description="Polar residues" evidence="1">
    <location>
        <begin position="446"/>
        <end position="455"/>
    </location>
</feature>
<feature type="domain" description="Arabidopsis retrotransposon Orf1 C-terminal" evidence="2">
    <location>
        <begin position="773"/>
        <end position="856"/>
    </location>
</feature>
<feature type="domain" description="Arabidopsis retrotransposon Orf1 C-terminal" evidence="2">
    <location>
        <begin position="607"/>
        <end position="761"/>
    </location>
</feature>
<feature type="compositionally biased region" description="Acidic residues" evidence="1">
    <location>
        <begin position="384"/>
        <end position="395"/>
    </location>
</feature>
<dbReference type="InterPro" id="IPR004312">
    <property type="entry name" value="ATHILA_Orf1_C"/>
</dbReference>
<proteinExistence type="predicted"/>
<feature type="compositionally biased region" description="Basic residues" evidence="1">
    <location>
        <begin position="637"/>
        <end position="650"/>
    </location>
</feature>
<accession>A0ABQ7EZ38</accession>
<feature type="compositionally biased region" description="Basic and acidic residues" evidence="1">
    <location>
        <begin position="417"/>
        <end position="430"/>
    </location>
</feature>
<reference evidence="3 4" key="1">
    <citation type="journal article" date="2020" name="BMC Genomics">
        <title>Intraspecific diversification of the crop wild relative Brassica cretica Lam. using demographic model selection.</title>
        <authorList>
            <person name="Kioukis A."/>
            <person name="Michalopoulou V.A."/>
            <person name="Briers L."/>
            <person name="Pirintsos S."/>
            <person name="Studholme D.J."/>
            <person name="Pavlidis P."/>
            <person name="Sarris P.F."/>
        </authorList>
    </citation>
    <scope>NUCLEOTIDE SEQUENCE [LARGE SCALE GENOMIC DNA]</scope>
    <source>
        <strain evidence="4">cv. PFS-1207/04</strain>
    </source>
</reference>
<keyword evidence="4" id="KW-1185">Reference proteome</keyword>
<name>A0ABQ7EZ38_BRACR</name>
<protein>
    <recommendedName>
        <fullName evidence="2">Arabidopsis retrotransposon Orf1 C-terminal domain-containing protein</fullName>
    </recommendedName>
</protein>
<evidence type="ECO:0000256" key="1">
    <source>
        <dbReference type="SAM" id="MobiDB-lite"/>
    </source>
</evidence>
<feature type="region of interest" description="Disordered" evidence="1">
    <location>
        <begin position="371"/>
        <end position="460"/>
    </location>
</feature>
<evidence type="ECO:0000313" key="3">
    <source>
        <dbReference type="EMBL" id="KAF3608255.1"/>
    </source>
</evidence>
<evidence type="ECO:0000259" key="2">
    <source>
        <dbReference type="Pfam" id="PF03078"/>
    </source>
</evidence>
<feature type="region of interest" description="Disordered" evidence="1">
    <location>
        <begin position="595"/>
        <end position="652"/>
    </location>
</feature>
<sequence>MGLERLLTLQKPVYATATYQFLSSLEATHRSREDPEDGYGFITFKIGRQDYRMSFKQISEVMGFPDRRDPRIEGTKDDPELLWYMIGAGVYNTKLIKGADIRNPSIRYVQRILASTFYARKDPGRIVEDELHFLTWCLKDVIGEMFDDGNEVRFGIRTQPGIVGILVKRLLHYQDWAWTKKDKEPRLSIEGLITPLLEAMVVPLPEADKGYALMDEPFLTNIGFLDGQVGNSWVYRFKVVKQEGKYVRTFLPNQSLTSISKRNNIKFRLPQEALYNSEIPKKISRSKKKQAIDDSQPEEQAEQGSSSSIYGSSRYYFPPYSGALPDGPLREAHQQIRTLQRGNKFQDRTIAKLVKSVNYLAKKLKNLTMRPRRSRASTLVTTDDPMEDDGTGVEEEPVHTHRHSYHGDASATEVYYEEPRASLREPRQPGDELDGGVWDELGSGEPKTSSTTVSGKSHGDSVVISNVEGKKRETRGLGCHSKWWLTAAELRSLKAAWCHFAVTYRAHTLPATNKPSSQPIVAILKCPRHHVDKTTRSTASSLRDLGAPAANTRRNHSVSFAACVREIESPQVNPLRRVPLLRWYDARGPVEKVGVLSSSRAKGHKDKEIMREDPIEEEESHEADSEDGSEDEPAPKKRERAPKPPKKKKPPPSEIVRLFKAMEFLPTTYPDPLMLQCLGIYDDVSILLRRMGLERLLTLLKPAYETATYQFLSSVEATYCLREDPEDGNGFIKFKIERQTYRMSFKRISEVMGFPDKRDPRIEGAKDDPEFLILASTLYARKDPGRIVEDELNFLTLSLKDVIGTTFDGGPEVRIGTQPGIVGIFVKRLVHYQEWAWTKKDKEPKLSIGGLITPLL</sequence>
<dbReference type="EMBL" id="QGKV02000297">
    <property type="protein sequence ID" value="KAF3608255.1"/>
    <property type="molecule type" value="Genomic_DNA"/>
</dbReference>